<keyword evidence="3" id="KW-1185">Reference proteome</keyword>
<protein>
    <submittedName>
        <fullName evidence="2">Uncharacterized protein</fullName>
    </submittedName>
</protein>
<evidence type="ECO:0000256" key="1">
    <source>
        <dbReference type="SAM" id="Phobius"/>
    </source>
</evidence>
<comment type="caution">
    <text evidence="2">The sequence shown here is derived from an EMBL/GenBank/DDBJ whole genome shotgun (WGS) entry which is preliminary data.</text>
</comment>
<keyword evidence="1" id="KW-0472">Membrane</keyword>
<name>A0ABS1R489_9SPHI</name>
<proteinExistence type="predicted"/>
<evidence type="ECO:0000313" key="3">
    <source>
        <dbReference type="Proteomes" id="UP000625283"/>
    </source>
</evidence>
<keyword evidence="1" id="KW-0812">Transmembrane</keyword>
<gene>
    <name evidence="2" type="ORF">JKG61_12160</name>
</gene>
<organism evidence="2 3">
    <name type="scientific">Sphingobacterium faecale</name>
    <dbReference type="NCBI Taxonomy" id="2803775"/>
    <lineage>
        <taxon>Bacteria</taxon>
        <taxon>Pseudomonadati</taxon>
        <taxon>Bacteroidota</taxon>
        <taxon>Sphingobacteriia</taxon>
        <taxon>Sphingobacteriales</taxon>
        <taxon>Sphingobacteriaceae</taxon>
        <taxon>Sphingobacterium</taxon>
    </lineage>
</organism>
<keyword evidence="1" id="KW-1133">Transmembrane helix</keyword>
<feature type="transmembrane region" description="Helical" evidence="1">
    <location>
        <begin position="6"/>
        <end position="24"/>
    </location>
</feature>
<dbReference type="EMBL" id="JAERTY010000006">
    <property type="protein sequence ID" value="MBL1409508.1"/>
    <property type="molecule type" value="Genomic_DNA"/>
</dbReference>
<dbReference type="RefSeq" id="WP_202103265.1">
    <property type="nucleotide sequence ID" value="NZ_JAERTY010000006.1"/>
</dbReference>
<accession>A0ABS1R489</accession>
<dbReference type="Proteomes" id="UP000625283">
    <property type="component" value="Unassembled WGS sequence"/>
</dbReference>
<sequence>MSIQVILIIAATVLIYGGIMYFTYAKKRKLKEAMQNIDSKSELQKAETYRDNFLSSEYSYLKKQMNGLSIDAFNFANLDYSNKSAIKDGLKDSLRSAATLGTVRYQTVQTPKYLLLSGDDLHLLDTDTEGDISNHLIFNSERLTQATLEEIPQKGTMQAFAKQKGDNVKAYRISLPTDGSSIELVLFSALVFTYATTTTSMFSMNTQKLIQENVIANDFLLKLGEKYPNMKVAVPLAS</sequence>
<evidence type="ECO:0000313" key="2">
    <source>
        <dbReference type="EMBL" id="MBL1409508.1"/>
    </source>
</evidence>
<reference evidence="2 3" key="1">
    <citation type="submission" date="2021-01" db="EMBL/GenBank/DDBJ databases">
        <title>C459-1 draft genome sequence.</title>
        <authorList>
            <person name="Zhang X.-F."/>
        </authorList>
    </citation>
    <scope>NUCLEOTIDE SEQUENCE [LARGE SCALE GENOMIC DNA]</scope>
    <source>
        <strain evidence="3">C459-1</strain>
    </source>
</reference>